<dbReference type="EMBL" id="JAAALK010000079">
    <property type="protein sequence ID" value="KAG8098067.1"/>
    <property type="molecule type" value="Genomic_DNA"/>
</dbReference>
<gene>
    <name evidence="1" type="ORF">GUJ93_ZPchr0013g37581</name>
</gene>
<keyword evidence="2" id="KW-1185">Reference proteome</keyword>
<accession>A0A8J6BW05</accession>
<name>A0A8J6BW05_ZIZPA</name>
<dbReference type="Proteomes" id="UP000729402">
    <property type="component" value="Unassembled WGS sequence"/>
</dbReference>
<evidence type="ECO:0000313" key="1">
    <source>
        <dbReference type="EMBL" id="KAG8098067.1"/>
    </source>
</evidence>
<dbReference type="AlphaFoldDB" id="A0A8J6BW05"/>
<evidence type="ECO:0000313" key="2">
    <source>
        <dbReference type="Proteomes" id="UP000729402"/>
    </source>
</evidence>
<protein>
    <submittedName>
        <fullName evidence="1">Uncharacterized protein</fullName>
    </submittedName>
</protein>
<reference evidence="1" key="2">
    <citation type="submission" date="2021-02" db="EMBL/GenBank/DDBJ databases">
        <authorList>
            <person name="Kimball J.A."/>
            <person name="Haas M.W."/>
            <person name="Macchietto M."/>
            <person name="Kono T."/>
            <person name="Duquette J."/>
            <person name="Shao M."/>
        </authorList>
    </citation>
    <scope>NUCLEOTIDE SEQUENCE</scope>
    <source>
        <tissue evidence="1">Fresh leaf tissue</tissue>
    </source>
</reference>
<sequence length="72" mass="7659">MSHHPSRLGGSVPRRSPAPIAVQWGPVATSATQAFPCVALWPLVRSRWLPRPLRPSCVVVEAAPGAHCTPDA</sequence>
<organism evidence="1 2">
    <name type="scientific">Zizania palustris</name>
    <name type="common">Northern wild rice</name>
    <dbReference type="NCBI Taxonomy" id="103762"/>
    <lineage>
        <taxon>Eukaryota</taxon>
        <taxon>Viridiplantae</taxon>
        <taxon>Streptophyta</taxon>
        <taxon>Embryophyta</taxon>
        <taxon>Tracheophyta</taxon>
        <taxon>Spermatophyta</taxon>
        <taxon>Magnoliopsida</taxon>
        <taxon>Liliopsida</taxon>
        <taxon>Poales</taxon>
        <taxon>Poaceae</taxon>
        <taxon>BOP clade</taxon>
        <taxon>Oryzoideae</taxon>
        <taxon>Oryzeae</taxon>
        <taxon>Zizaniinae</taxon>
        <taxon>Zizania</taxon>
    </lineage>
</organism>
<reference evidence="1" key="1">
    <citation type="journal article" date="2021" name="bioRxiv">
        <title>Whole Genome Assembly and Annotation of Northern Wild Rice, Zizania palustris L., Supports a Whole Genome Duplication in the Zizania Genus.</title>
        <authorList>
            <person name="Haas M."/>
            <person name="Kono T."/>
            <person name="Macchietto M."/>
            <person name="Millas R."/>
            <person name="McGilp L."/>
            <person name="Shao M."/>
            <person name="Duquette J."/>
            <person name="Hirsch C.N."/>
            <person name="Kimball J."/>
        </authorList>
    </citation>
    <scope>NUCLEOTIDE SEQUENCE</scope>
    <source>
        <tissue evidence="1">Fresh leaf tissue</tissue>
    </source>
</reference>
<comment type="caution">
    <text evidence="1">The sequence shown here is derived from an EMBL/GenBank/DDBJ whole genome shotgun (WGS) entry which is preliminary data.</text>
</comment>
<proteinExistence type="predicted"/>